<dbReference type="OrthoDB" id="75724at2759"/>
<protein>
    <submittedName>
        <fullName evidence="2">Uncharacterized protein</fullName>
    </submittedName>
</protein>
<comment type="caution">
    <text evidence="2">The sequence shown here is derived from an EMBL/GenBank/DDBJ whole genome shotgun (WGS) entry which is preliminary data.</text>
</comment>
<reference evidence="2 3" key="1">
    <citation type="journal article" date="2019" name="Environ. Microbiol.">
        <title>At the nexus of three kingdoms: the genome of the mycorrhizal fungus Gigaspora margarita provides insights into plant, endobacterial and fungal interactions.</title>
        <authorList>
            <person name="Venice F."/>
            <person name="Ghignone S."/>
            <person name="Salvioli di Fossalunga A."/>
            <person name="Amselem J."/>
            <person name="Novero M."/>
            <person name="Xianan X."/>
            <person name="Sedzielewska Toro K."/>
            <person name="Morin E."/>
            <person name="Lipzen A."/>
            <person name="Grigoriev I.V."/>
            <person name="Henrissat B."/>
            <person name="Martin F.M."/>
            <person name="Bonfante P."/>
        </authorList>
    </citation>
    <scope>NUCLEOTIDE SEQUENCE [LARGE SCALE GENOMIC DNA]</scope>
    <source>
        <strain evidence="2 3">BEG34</strain>
    </source>
</reference>
<feature type="transmembrane region" description="Helical" evidence="1">
    <location>
        <begin position="134"/>
        <end position="154"/>
    </location>
</feature>
<evidence type="ECO:0000313" key="3">
    <source>
        <dbReference type="Proteomes" id="UP000439903"/>
    </source>
</evidence>
<name>A0A8H3WW02_GIGMA</name>
<organism evidence="2 3">
    <name type="scientific">Gigaspora margarita</name>
    <dbReference type="NCBI Taxonomy" id="4874"/>
    <lineage>
        <taxon>Eukaryota</taxon>
        <taxon>Fungi</taxon>
        <taxon>Fungi incertae sedis</taxon>
        <taxon>Mucoromycota</taxon>
        <taxon>Glomeromycotina</taxon>
        <taxon>Glomeromycetes</taxon>
        <taxon>Diversisporales</taxon>
        <taxon>Gigasporaceae</taxon>
        <taxon>Gigaspora</taxon>
    </lineage>
</organism>
<feature type="transmembrane region" description="Helical" evidence="1">
    <location>
        <begin position="94"/>
        <end position="114"/>
    </location>
</feature>
<keyword evidence="3" id="KW-1185">Reference proteome</keyword>
<evidence type="ECO:0000256" key="1">
    <source>
        <dbReference type="SAM" id="Phobius"/>
    </source>
</evidence>
<sequence>MLKKKVPSPNKNSHSFPGKIFQFWKGNSLKAERPTPGSSKHSQKHLNSIETKAGLWNITINVKITDIFGIGILAKTFCLMLDSHYKFLEDQNEIMKRIIIIWEILILTVIAFYLGKLIDVAVLSIKLVDDGIRGTIGILGSVCYFLISGLARLLSG</sequence>
<accession>A0A8H3WW02</accession>
<dbReference type="EMBL" id="WTPW01002851">
    <property type="protein sequence ID" value="KAF0362622.1"/>
    <property type="molecule type" value="Genomic_DNA"/>
</dbReference>
<proteinExistence type="predicted"/>
<dbReference type="Proteomes" id="UP000439903">
    <property type="component" value="Unassembled WGS sequence"/>
</dbReference>
<gene>
    <name evidence="2" type="ORF">F8M41_014033</name>
</gene>
<dbReference type="AlphaFoldDB" id="A0A8H3WW02"/>
<keyword evidence="1" id="KW-0812">Transmembrane</keyword>
<keyword evidence="1" id="KW-1133">Transmembrane helix</keyword>
<evidence type="ECO:0000313" key="2">
    <source>
        <dbReference type="EMBL" id="KAF0362622.1"/>
    </source>
</evidence>
<keyword evidence="1" id="KW-0472">Membrane</keyword>